<name>A0ABD2G982_PAGBO</name>
<gene>
    <name evidence="1" type="ORF">OYC64_012648</name>
</gene>
<dbReference type="EMBL" id="JBIYXZ010002081">
    <property type="protein sequence ID" value="KAL3050667.1"/>
    <property type="molecule type" value="Genomic_DNA"/>
</dbReference>
<sequence length="128" mass="14873">MCRTHFLVLRLIPAELKPTKIFFLKMCQCLFKSIAAHHPQSRNLPQTSHKVSPLLTKPQTFLGFDLLHTEYECLLDKSTFRFLLKRKHRDTNQENEETTLLLSDNVSSKCDKNGHVYIHKQALILKVG</sequence>
<reference evidence="1 2" key="2">
    <citation type="journal article" date="2024" name="G3 (Bethesda)">
        <title>The genome of the cryopelagic Antarctic bald notothen, Trematomus borchgrevinki.</title>
        <authorList>
            <person name="Rayamajhi N."/>
            <person name="Rivera-Colon A.G."/>
            <person name="Minhas B.F."/>
            <person name="Cheng C.C."/>
            <person name="Catchen J.M."/>
        </authorList>
    </citation>
    <scope>NUCLEOTIDE SEQUENCE [LARGE SCALE GENOMIC DNA]</scope>
    <source>
        <strain evidence="1">AGRC-2024</strain>
    </source>
</reference>
<proteinExistence type="predicted"/>
<dbReference type="AlphaFoldDB" id="A0ABD2G982"/>
<dbReference type="Proteomes" id="UP001619887">
    <property type="component" value="Unassembled WGS sequence"/>
</dbReference>
<reference evidence="1 2" key="1">
    <citation type="journal article" date="2022" name="G3 (Bethesda)">
        <title>Evaluating Illumina-, Nanopore-, and PacBio-based genome assembly strategies with the bald notothen, Trematomus borchgrevinki.</title>
        <authorList>
            <person name="Rayamajhi N."/>
            <person name="Cheng C.C."/>
            <person name="Catchen J.M."/>
        </authorList>
    </citation>
    <scope>NUCLEOTIDE SEQUENCE [LARGE SCALE GENOMIC DNA]</scope>
    <source>
        <strain evidence="1">AGRC-2024</strain>
    </source>
</reference>
<accession>A0ABD2G982</accession>
<keyword evidence="2" id="KW-1185">Reference proteome</keyword>
<protein>
    <submittedName>
        <fullName evidence="1">Uncharacterized protein</fullName>
    </submittedName>
</protein>
<organism evidence="1 2">
    <name type="scientific">Pagothenia borchgrevinki</name>
    <name type="common">Bald rockcod</name>
    <name type="synonym">Trematomus borchgrevinki</name>
    <dbReference type="NCBI Taxonomy" id="8213"/>
    <lineage>
        <taxon>Eukaryota</taxon>
        <taxon>Metazoa</taxon>
        <taxon>Chordata</taxon>
        <taxon>Craniata</taxon>
        <taxon>Vertebrata</taxon>
        <taxon>Euteleostomi</taxon>
        <taxon>Actinopterygii</taxon>
        <taxon>Neopterygii</taxon>
        <taxon>Teleostei</taxon>
        <taxon>Neoteleostei</taxon>
        <taxon>Acanthomorphata</taxon>
        <taxon>Eupercaria</taxon>
        <taxon>Perciformes</taxon>
        <taxon>Notothenioidei</taxon>
        <taxon>Nototheniidae</taxon>
        <taxon>Pagothenia</taxon>
    </lineage>
</organism>
<evidence type="ECO:0000313" key="1">
    <source>
        <dbReference type="EMBL" id="KAL3050667.1"/>
    </source>
</evidence>
<comment type="caution">
    <text evidence="1">The sequence shown here is derived from an EMBL/GenBank/DDBJ whole genome shotgun (WGS) entry which is preliminary data.</text>
</comment>
<evidence type="ECO:0000313" key="2">
    <source>
        <dbReference type="Proteomes" id="UP001619887"/>
    </source>
</evidence>